<evidence type="ECO:0000313" key="1">
    <source>
        <dbReference type="EMBL" id="GGK18953.1"/>
    </source>
</evidence>
<name>A0A8J3BL79_9FLAO</name>
<comment type="caution">
    <text evidence="1">The sequence shown here is derived from an EMBL/GenBank/DDBJ whole genome shotgun (WGS) entry which is preliminary data.</text>
</comment>
<dbReference type="RefSeq" id="WP_188650874.1">
    <property type="nucleotide sequence ID" value="NZ_BMNR01000002.1"/>
</dbReference>
<organism evidence="1 2">
    <name type="scientific">Yeosuana aromativorans</name>
    <dbReference type="NCBI Taxonomy" id="288019"/>
    <lineage>
        <taxon>Bacteria</taxon>
        <taxon>Pseudomonadati</taxon>
        <taxon>Bacteroidota</taxon>
        <taxon>Flavobacteriia</taxon>
        <taxon>Flavobacteriales</taxon>
        <taxon>Flavobacteriaceae</taxon>
        <taxon>Yeosuana</taxon>
    </lineage>
</organism>
<dbReference type="AlphaFoldDB" id="A0A8J3BL79"/>
<reference evidence="1" key="2">
    <citation type="submission" date="2020-09" db="EMBL/GenBank/DDBJ databases">
        <authorList>
            <person name="Sun Q."/>
            <person name="Ohkuma M."/>
        </authorList>
    </citation>
    <scope>NUCLEOTIDE SEQUENCE</scope>
    <source>
        <strain evidence="1">JCM 12862</strain>
    </source>
</reference>
<keyword evidence="2" id="KW-1185">Reference proteome</keyword>
<proteinExistence type="predicted"/>
<sequence length="80" mass="8868">MKNKIVFRKDVSQTKALVKAGKIASKTARRASRALGLSVTFIKDGVIYEEKDGQIIEKGRVEAQVETPFEIKKGIVLHAK</sequence>
<dbReference type="EMBL" id="BMNR01000002">
    <property type="protein sequence ID" value="GGK18953.1"/>
    <property type="molecule type" value="Genomic_DNA"/>
</dbReference>
<gene>
    <name evidence="1" type="ORF">GCM10007962_11420</name>
</gene>
<reference evidence="1" key="1">
    <citation type="journal article" date="2014" name="Int. J. Syst. Evol. Microbiol.">
        <title>Complete genome sequence of Corynebacterium casei LMG S-19264T (=DSM 44701T), isolated from a smear-ripened cheese.</title>
        <authorList>
            <consortium name="US DOE Joint Genome Institute (JGI-PGF)"/>
            <person name="Walter F."/>
            <person name="Albersmeier A."/>
            <person name="Kalinowski J."/>
            <person name="Ruckert C."/>
        </authorList>
    </citation>
    <scope>NUCLEOTIDE SEQUENCE</scope>
    <source>
        <strain evidence="1">JCM 12862</strain>
    </source>
</reference>
<accession>A0A8J3BL79</accession>
<dbReference type="Proteomes" id="UP000612329">
    <property type="component" value="Unassembled WGS sequence"/>
</dbReference>
<protein>
    <submittedName>
        <fullName evidence="1">Uncharacterized protein</fullName>
    </submittedName>
</protein>
<evidence type="ECO:0000313" key="2">
    <source>
        <dbReference type="Proteomes" id="UP000612329"/>
    </source>
</evidence>